<evidence type="ECO:0000313" key="5">
    <source>
        <dbReference type="EMBL" id="RWS03193.1"/>
    </source>
</evidence>
<keyword evidence="2" id="KW-0862">Zinc</keyword>
<protein>
    <recommendedName>
        <fullName evidence="4">RING-type domain-containing protein</fullName>
    </recommendedName>
</protein>
<dbReference type="CDD" id="cd16448">
    <property type="entry name" value="RING-H2"/>
    <property type="match status" value="1"/>
</dbReference>
<dbReference type="InterPro" id="IPR013083">
    <property type="entry name" value="Znf_RING/FYVE/PHD"/>
</dbReference>
<dbReference type="AlphaFoldDB" id="A0A3S3P1R3"/>
<name>A0A3S3P1R3_9ACAR</name>
<organism evidence="5 6">
    <name type="scientific">Dinothrombium tinctorium</name>
    <dbReference type="NCBI Taxonomy" id="1965070"/>
    <lineage>
        <taxon>Eukaryota</taxon>
        <taxon>Metazoa</taxon>
        <taxon>Ecdysozoa</taxon>
        <taxon>Arthropoda</taxon>
        <taxon>Chelicerata</taxon>
        <taxon>Arachnida</taxon>
        <taxon>Acari</taxon>
        <taxon>Acariformes</taxon>
        <taxon>Trombidiformes</taxon>
        <taxon>Prostigmata</taxon>
        <taxon>Anystina</taxon>
        <taxon>Parasitengona</taxon>
        <taxon>Trombidioidea</taxon>
        <taxon>Trombidiidae</taxon>
        <taxon>Dinothrombium</taxon>
    </lineage>
</organism>
<dbReference type="EMBL" id="NCKU01006753">
    <property type="protein sequence ID" value="RWS03193.1"/>
    <property type="molecule type" value="Genomic_DNA"/>
</dbReference>
<dbReference type="Pfam" id="PF17123">
    <property type="entry name" value="zf-RING_11"/>
    <property type="match status" value="1"/>
</dbReference>
<evidence type="ECO:0000313" key="6">
    <source>
        <dbReference type="Proteomes" id="UP000285301"/>
    </source>
</evidence>
<keyword evidence="6" id="KW-1185">Reference proteome</keyword>
<evidence type="ECO:0000256" key="2">
    <source>
        <dbReference type="ARBA" id="ARBA00022833"/>
    </source>
</evidence>
<sequence>MSERSERDARRERESKEHNWTRIANAANHNCHSDEVFNERNLAAMKVENDKLRSQLKAKDEMIEELRFKLNSSKKLQKDHSELLAKQKATEFELNEWKAKFERLQQEAENLRKELQTMCNQQMTQSLYKTTDRSQEEIKKYITFAISTKEAEYNALLSQHKDLLTRIGDSIRFECHRFENNAIIIDELMRLFEEAKQSCDLYVKEKLRVMKELKQKSDQLLTTGYGDILNTFPSIELPSLPDILDFYKRLLDRMPIEALEAKVMQTSPKSIAVTTQKADEIFNASLQFSPTPSISAPSVQNYQSNPNSNVSVPPPACTITQIDNQPKKRNYGKLITKLKPKFPNLDDGQLINYIEEFHKTRSFNGLLLSRIVEEVSKFICAKYGNITQPKVIEGVSGCKPSVSGALNNIASIPSHLPIAQNSIQNAQKDALKQPPNQLNIIGNVNDLSENCTICLEKFDYKNSKYNLECGHDFHKKVRSVTV</sequence>
<comment type="caution">
    <text evidence="5">The sequence shown here is derived from an EMBL/GenBank/DDBJ whole genome shotgun (WGS) entry which is preliminary data.</text>
</comment>
<keyword evidence="3" id="KW-0175">Coiled coil</keyword>
<dbReference type="GO" id="GO:0008270">
    <property type="term" value="F:zinc ion binding"/>
    <property type="evidence" value="ECO:0007669"/>
    <property type="project" value="UniProtKB-KW"/>
</dbReference>
<proteinExistence type="predicted"/>
<feature type="domain" description="RING-type" evidence="4">
    <location>
        <begin position="450"/>
        <end position="476"/>
    </location>
</feature>
<dbReference type="Gene3D" id="3.30.40.10">
    <property type="entry name" value="Zinc/RING finger domain, C3HC4 (zinc finger)"/>
    <property type="match status" value="1"/>
</dbReference>
<feature type="coiled-coil region" evidence="3">
    <location>
        <begin position="42"/>
        <end position="121"/>
    </location>
</feature>
<dbReference type="SUPFAM" id="SSF57850">
    <property type="entry name" value="RING/U-box"/>
    <property type="match status" value="1"/>
</dbReference>
<reference evidence="5 6" key="1">
    <citation type="journal article" date="2018" name="Gigascience">
        <title>Genomes of trombidid mites reveal novel predicted allergens and laterally-transferred genes associated with secondary metabolism.</title>
        <authorList>
            <person name="Dong X."/>
            <person name="Chaisiri K."/>
            <person name="Xia D."/>
            <person name="Armstrong S.D."/>
            <person name="Fang Y."/>
            <person name="Donnelly M.J."/>
            <person name="Kadowaki T."/>
            <person name="McGarry J.W."/>
            <person name="Darby A.C."/>
            <person name="Makepeace B.L."/>
        </authorList>
    </citation>
    <scope>NUCLEOTIDE SEQUENCE [LARGE SCALE GENOMIC DNA]</scope>
    <source>
        <strain evidence="5">UoL-WK</strain>
    </source>
</reference>
<keyword evidence="1" id="KW-0863">Zinc-finger</keyword>
<dbReference type="InterPro" id="IPR001841">
    <property type="entry name" value="Znf_RING"/>
</dbReference>
<evidence type="ECO:0000259" key="4">
    <source>
        <dbReference type="Pfam" id="PF17123"/>
    </source>
</evidence>
<dbReference type="Proteomes" id="UP000285301">
    <property type="component" value="Unassembled WGS sequence"/>
</dbReference>
<evidence type="ECO:0000256" key="3">
    <source>
        <dbReference type="SAM" id="Coils"/>
    </source>
</evidence>
<keyword evidence="1" id="KW-0479">Metal-binding</keyword>
<gene>
    <name evidence="5" type="ORF">B4U79_18444</name>
</gene>
<evidence type="ECO:0000256" key="1">
    <source>
        <dbReference type="ARBA" id="ARBA00022771"/>
    </source>
</evidence>
<accession>A0A3S3P1R3</accession>